<dbReference type="EMBL" id="AAVO02000006">
    <property type="protein sequence ID" value="EDM87645.1"/>
    <property type="molecule type" value="Genomic_DNA"/>
</dbReference>
<gene>
    <name evidence="1" type="ORF">RUMOBE_01826</name>
</gene>
<sequence length="72" mass="8409">MLEEFKFLYIIPYTGIHVFYDFRTQICINADAVFFAVVNHNSPDPGIIAGKVFVKMPEILWFCHPQKAIKFQ</sequence>
<accession>A5ZS49</accession>
<name>A5ZS49_9FIRM</name>
<evidence type="ECO:0000313" key="1">
    <source>
        <dbReference type="EMBL" id="EDM87645.1"/>
    </source>
</evidence>
<dbReference type="Proteomes" id="UP000006002">
    <property type="component" value="Unassembled WGS sequence"/>
</dbReference>
<dbReference type="AlphaFoldDB" id="A5ZS49"/>
<dbReference type="HOGENOM" id="CLU_2714302_0_0_9"/>
<proteinExistence type="predicted"/>
<protein>
    <submittedName>
        <fullName evidence="1">Uncharacterized protein</fullName>
    </submittedName>
</protein>
<comment type="caution">
    <text evidence="1">The sequence shown here is derived from an EMBL/GenBank/DDBJ whole genome shotgun (WGS) entry which is preliminary data.</text>
</comment>
<organism evidence="1 2">
    <name type="scientific">Blautia obeum ATCC 29174</name>
    <dbReference type="NCBI Taxonomy" id="411459"/>
    <lineage>
        <taxon>Bacteria</taxon>
        <taxon>Bacillati</taxon>
        <taxon>Bacillota</taxon>
        <taxon>Clostridia</taxon>
        <taxon>Lachnospirales</taxon>
        <taxon>Lachnospiraceae</taxon>
        <taxon>Blautia</taxon>
    </lineage>
</organism>
<reference evidence="1 2" key="2">
    <citation type="submission" date="2007-04" db="EMBL/GenBank/DDBJ databases">
        <title>Draft genome sequence of Ruminococcus obeum (ATCC 29174).</title>
        <authorList>
            <person name="Sudarsanam P."/>
            <person name="Ley R."/>
            <person name="Guruge J."/>
            <person name="Turnbaugh P.J."/>
            <person name="Mahowald M."/>
            <person name="Liep D."/>
            <person name="Gordon J."/>
        </authorList>
    </citation>
    <scope>NUCLEOTIDE SEQUENCE [LARGE SCALE GENOMIC DNA]</scope>
    <source>
        <strain evidence="1 2">ATCC 29174</strain>
    </source>
</reference>
<evidence type="ECO:0000313" key="2">
    <source>
        <dbReference type="Proteomes" id="UP000006002"/>
    </source>
</evidence>
<reference evidence="1 2" key="1">
    <citation type="submission" date="2007-03" db="EMBL/GenBank/DDBJ databases">
        <authorList>
            <person name="Fulton L."/>
            <person name="Clifton S."/>
            <person name="Fulton B."/>
            <person name="Xu J."/>
            <person name="Minx P."/>
            <person name="Pepin K.H."/>
            <person name="Johnson M."/>
            <person name="Thiruvilangam P."/>
            <person name="Bhonagiri V."/>
            <person name="Nash W.E."/>
            <person name="Mardis E.R."/>
            <person name="Wilson R.K."/>
        </authorList>
    </citation>
    <scope>NUCLEOTIDE SEQUENCE [LARGE SCALE GENOMIC DNA]</scope>
    <source>
        <strain evidence="1 2">ATCC 29174</strain>
    </source>
</reference>